<reference evidence="1 2" key="1">
    <citation type="submission" date="2022-08" db="EMBL/GenBank/DDBJ databases">
        <title>Proteogenomics of the novel Dehalobacterium formicoaceticum strain EZ94 highlights a key role of methyltransferases during anaerobic dichloromethane degradation.</title>
        <authorList>
            <person name="Wasmund K."/>
        </authorList>
    </citation>
    <scope>NUCLEOTIDE SEQUENCE [LARGE SCALE GENOMIC DNA]</scope>
    <source>
        <strain evidence="1 2">EZ94</strain>
    </source>
</reference>
<sequence length="291" mass="31804">MIDFKYHVTALVAIFLALGIGMLIGSQTLGNEFIGSQQEALINRLEGDFQQLRIQNGLTQSQLAAANEEADTYQEICRQMMPALIKNKLENYRVVVVQTNSNQKNSLNEIINPLELAGAQVDAVISLANDFSLAHVSSSLTLPETDAEKPIMELLGEAILFGDENGIMSDFAEEGMINISGVTGNSIDAVILVGGSDRESEEQVKNLDLILADFFIRKDVKVIGVESSSVSYSYIPYYNQNGHSKLMATVDNIDDITGQISLIYSILGAKGDFGVKETAKSLMPDLLQMDW</sequence>
<comment type="caution">
    <text evidence="1">The sequence shown here is derived from an EMBL/GenBank/DDBJ whole genome shotgun (WGS) entry which is preliminary data.</text>
</comment>
<accession>A0ABT1Y5X7</accession>
<organism evidence="1 2">
    <name type="scientific">Dehalobacterium formicoaceticum</name>
    <dbReference type="NCBI Taxonomy" id="51515"/>
    <lineage>
        <taxon>Bacteria</taxon>
        <taxon>Bacillati</taxon>
        <taxon>Bacillota</taxon>
        <taxon>Clostridia</taxon>
        <taxon>Eubacteriales</taxon>
        <taxon>Peptococcaceae</taxon>
        <taxon>Dehalobacterium</taxon>
    </lineage>
</organism>
<dbReference type="Proteomes" id="UP001524944">
    <property type="component" value="Unassembled WGS sequence"/>
</dbReference>
<keyword evidence="2" id="KW-1185">Reference proteome</keyword>
<gene>
    <name evidence="1" type="ORF">NVS47_12310</name>
</gene>
<protein>
    <submittedName>
        <fullName evidence="1">Copper transporter</fullName>
    </submittedName>
</protein>
<evidence type="ECO:0000313" key="2">
    <source>
        <dbReference type="Proteomes" id="UP001524944"/>
    </source>
</evidence>
<proteinExistence type="predicted"/>
<evidence type="ECO:0000313" key="1">
    <source>
        <dbReference type="EMBL" id="MCR6546285.1"/>
    </source>
</evidence>
<dbReference type="InterPro" id="IPR021522">
    <property type="entry name" value="MctB"/>
</dbReference>
<dbReference type="EMBL" id="JANPWE010000006">
    <property type="protein sequence ID" value="MCR6546285.1"/>
    <property type="molecule type" value="Genomic_DNA"/>
</dbReference>
<dbReference type="RefSeq" id="WP_157677483.1">
    <property type="nucleotide sequence ID" value="NZ_CP022121.1"/>
</dbReference>
<name>A0ABT1Y5X7_9FIRM</name>
<dbReference type="Pfam" id="PF11382">
    <property type="entry name" value="MctB"/>
    <property type="match status" value="1"/>
</dbReference>